<feature type="domain" description="Cell envelope-related transcriptional attenuator" evidence="4">
    <location>
        <begin position="71"/>
        <end position="217"/>
    </location>
</feature>
<dbReference type="InterPro" id="IPR027381">
    <property type="entry name" value="LytR/CpsA/Psr_C"/>
</dbReference>
<evidence type="ECO:0000256" key="1">
    <source>
        <dbReference type="ARBA" id="ARBA00006068"/>
    </source>
</evidence>
<feature type="chain" id="PRO_5047028721" evidence="3">
    <location>
        <begin position="23"/>
        <end position="454"/>
    </location>
</feature>
<evidence type="ECO:0000313" key="6">
    <source>
        <dbReference type="EMBL" id="MFC5021048.1"/>
    </source>
</evidence>
<dbReference type="EMBL" id="JBHSJD010000002">
    <property type="protein sequence ID" value="MFC5021048.1"/>
    <property type="molecule type" value="Genomic_DNA"/>
</dbReference>
<gene>
    <name evidence="6" type="ORF">ACFPM3_02645</name>
</gene>
<comment type="caution">
    <text evidence="6">The sequence shown here is derived from an EMBL/GenBank/DDBJ whole genome shotgun (WGS) entry which is preliminary data.</text>
</comment>
<feature type="domain" description="LytR/CpsA/Psr regulator C-terminal" evidence="5">
    <location>
        <begin position="335"/>
        <end position="405"/>
    </location>
</feature>
<dbReference type="PANTHER" id="PTHR33392">
    <property type="entry name" value="POLYISOPRENYL-TEICHOIC ACID--PEPTIDOGLYCAN TEICHOIC ACID TRANSFERASE TAGU"/>
    <property type="match status" value="1"/>
</dbReference>
<sequence>MRRLTIALTLVTTLALGSWLPADTVTEADPARGAGPLRGTNILVVGIDSREGISAAEKRRLNVGGKGCDCTDVMMLVHLSADERRASIVSIPRDSYVPYAEQTHPARTGKINGAYAIGRGPLAVRTVEQVTGLHIDHYLETGFTGFEQAINGLGGAVVCTDRPLQDINSGLDIPAGVHHTDGRVTLQYVRARRINRPGDLGRVRRQQRMVSDLLAKLREDGALAGHAAALSTARTLLKSVRTDDRTGLWDLVHIGWVLGRLDPGRTEFATVPISEFDHRVPGVGSTLVWHRSRSQALWAALAADRPFTGDRRVQPVPENPAPTNPAGIEVRVDDAAVAKALRAQRFAVTDTSRTAPAVRHAGPPVIRYAAGREEDAATLAAALPGARRQVVPGHDGFFDVLVGTDPVTVKPVTYDRNVAEGAPVTGDRLGCAGDGLRLPPGTTPAADPGPGATR</sequence>
<dbReference type="NCBIfam" id="TIGR00350">
    <property type="entry name" value="lytR_cpsA_psr"/>
    <property type="match status" value="1"/>
</dbReference>
<dbReference type="Proteomes" id="UP001595829">
    <property type="component" value="Unassembled WGS sequence"/>
</dbReference>
<reference evidence="7" key="1">
    <citation type="journal article" date="2019" name="Int. J. Syst. Evol. Microbiol.">
        <title>The Global Catalogue of Microorganisms (GCM) 10K type strain sequencing project: providing services to taxonomists for standard genome sequencing and annotation.</title>
        <authorList>
            <consortium name="The Broad Institute Genomics Platform"/>
            <consortium name="The Broad Institute Genome Sequencing Center for Infectious Disease"/>
            <person name="Wu L."/>
            <person name="Ma J."/>
        </authorList>
    </citation>
    <scope>NUCLEOTIDE SEQUENCE [LARGE SCALE GENOMIC DNA]</scope>
    <source>
        <strain evidence="7">CGMCC 4.1648</strain>
    </source>
</reference>
<evidence type="ECO:0000259" key="5">
    <source>
        <dbReference type="Pfam" id="PF13399"/>
    </source>
</evidence>
<dbReference type="Pfam" id="PF13399">
    <property type="entry name" value="LytR_C"/>
    <property type="match status" value="1"/>
</dbReference>
<comment type="similarity">
    <text evidence="1">Belongs to the LytR/CpsA/Psr (LCP) family.</text>
</comment>
<keyword evidence="7" id="KW-1185">Reference proteome</keyword>
<dbReference type="PANTHER" id="PTHR33392:SF6">
    <property type="entry name" value="POLYISOPRENYL-TEICHOIC ACID--PEPTIDOGLYCAN TEICHOIC ACID TRANSFERASE TAGU"/>
    <property type="match status" value="1"/>
</dbReference>
<dbReference type="Gene3D" id="3.40.630.190">
    <property type="entry name" value="LCP protein"/>
    <property type="match status" value="1"/>
</dbReference>
<evidence type="ECO:0000256" key="3">
    <source>
        <dbReference type="SAM" id="SignalP"/>
    </source>
</evidence>
<dbReference type="InterPro" id="IPR050922">
    <property type="entry name" value="LytR/CpsA/Psr_CW_biosynth"/>
</dbReference>
<feature type="signal peptide" evidence="3">
    <location>
        <begin position="1"/>
        <end position="22"/>
    </location>
</feature>
<evidence type="ECO:0000259" key="4">
    <source>
        <dbReference type="Pfam" id="PF03816"/>
    </source>
</evidence>
<protein>
    <submittedName>
        <fullName evidence="6">LCP family protein</fullName>
    </submittedName>
</protein>
<name>A0ABV9X8I4_9ACTN</name>
<accession>A0ABV9X8I4</accession>
<evidence type="ECO:0000313" key="7">
    <source>
        <dbReference type="Proteomes" id="UP001595829"/>
    </source>
</evidence>
<proteinExistence type="inferred from homology"/>
<dbReference type="Pfam" id="PF03816">
    <property type="entry name" value="LytR_cpsA_psr"/>
    <property type="match status" value="1"/>
</dbReference>
<keyword evidence="3" id="KW-0732">Signal</keyword>
<feature type="compositionally biased region" description="Low complexity" evidence="2">
    <location>
        <begin position="439"/>
        <end position="454"/>
    </location>
</feature>
<organism evidence="6 7">
    <name type="scientific">Streptomyces coeruleoprunus</name>
    <dbReference type="NCBI Taxonomy" id="285563"/>
    <lineage>
        <taxon>Bacteria</taxon>
        <taxon>Bacillati</taxon>
        <taxon>Actinomycetota</taxon>
        <taxon>Actinomycetes</taxon>
        <taxon>Kitasatosporales</taxon>
        <taxon>Streptomycetaceae</taxon>
        <taxon>Streptomyces</taxon>
    </lineage>
</organism>
<feature type="region of interest" description="Disordered" evidence="2">
    <location>
        <begin position="430"/>
        <end position="454"/>
    </location>
</feature>
<dbReference type="InterPro" id="IPR004474">
    <property type="entry name" value="LytR_CpsA_psr"/>
</dbReference>
<evidence type="ECO:0000256" key="2">
    <source>
        <dbReference type="SAM" id="MobiDB-lite"/>
    </source>
</evidence>
<dbReference type="RefSeq" id="WP_345693040.1">
    <property type="nucleotide sequence ID" value="NZ_BAABIT010000001.1"/>
</dbReference>